<dbReference type="PROSITE" id="PS51910">
    <property type="entry name" value="GH18_2"/>
    <property type="match status" value="1"/>
</dbReference>
<feature type="chain" id="PRO_5039320500" description="chitinase" evidence="8">
    <location>
        <begin position="20"/>
        <end position="404"/>
    </location>
</feature>
<dbReference type="AlphaFoldDB" id="A0A7W7CYH8"/>
<gene>
    <name evidence="10" type="ORF">BKA14_005776</name>
</gene>
<dbReference type="PANTHER" id="PTHR11177:SF317">
    <property type="entry name" value="CHITINASE 12-RELATED"/>
    <property type="match status" value="1"/>
</dbReference>
<proteinExistence type="inferred from homology"/>
<evidence type="ECO:0000256" key="5">
    <source>
        <dbReference type="ARBA" id="ARBA00023295"/>
    </source>
</evidence>
<dbReference type="InterPro" id="IPR001223">
    <property type="entry name" value="Glyco_hydro18_cat"/>
</dbReference>
<name>A0A7W7CYH8_9ACTN</name>
<evidence type="ECO:0000259" key="9">
    <source>
        <dbReference type="PROSITE" id="PS51910"/>
    </source>
</evidence>
<evidence type="ECO:0000256" key="6">
    <source>
        <dbReference type="RuleBase" id="RU000489"/>
    </source>
</evidence>
<dbReference type="GO" id="GO:0005975">
    <property type="term" value="P:carbohydrate metabolic process"/>
    <property type="evidence" value="ECO:0007669"/>
    <property type="project" value="InterPro"/>
</dbReference>
<dbReference type="InterPro" id="IPR011583">
    <property type="entry name" value="Chitinase_II/V-like_cat"/>
</dbReference>
<dbReference type="InterPro" id="IPR029070">
    <property type="entry name" value="Chitinase_insertion_sf"/>
</dbReference>
<dbReference type="InterPro" id="IPR017853">
    <property type="entry name" value="GH"/>
</dbReference>
<accession>A0A7W7CYH8</accession>
<comment type="caution">
    <text evidence="10">The sequence shown here is derived from an EMBL/GenBank/DDBJ whole genome shotgun (WGS) entry which is preliminary data.</text>
</comment>
<feature type="signal peptide" evidence="8">
    <location>
        <begin position="1"/>
        <end position="19"/>
    </location>
</feature>
<evidence type="ECO:0000256" key="8">
    <source>
        <dbReference type="SAM" id="SignalP"/>
    </source>
</evidence>
<dbReference type="EC" id="3.2.1.14" evidence="2"/>
<dbReference type="SMART" id="SM00636">
    <property type="entry name" value="Glyco_18"/>
    <property type="match status" value="1"/>
</dbReference>
<dbReference type="PROSITE" id="PS01095">
    <property type="entry name" value="GH18_1"/>
    <property type="match status" value="1"/>
</dbReference>
<keyword evidence="4" id="KW-0624">Polysaccharide degradation</keyword>
<dbReference type="SUPFAM" id="SSF51445">
    <property type="entry name" value="(Trans)glycosidases"/>
    <property type="match status" value="1"/>
</dbReference>
<keyword evidence="5 6" id="KW-0326">Glycosidase</keyword>
<dbReference type="SUPFAM" id="SSF54556">
    <property type="entry name" value="Chitinase insertion domain"/>
    <property type="match status" value="1"/>
</dbReference>
<dbReference type="InterPro" id="IPR050314">
    <property type="entry name" value="Glycosyl_Hydrlase_18"/>
</dbReference>
<evidence type="ECO:0000256" key="1">
    <source>
        <dbReference type="ARBA" id="ARBA00000822"/>
    </source>
</evidence>
<dbReference type="PANTHER" id="PTHR11177">
    <property type="entry name" value="CHITINASE"/>
    <property type="match status" value="1"/>
</dbReference>
<evidence type="ECO:0000256" key="2">
    <source>
        <dbReference type="ARBA" id="ARBA00012729"/>
    </source>
</evidence>
<comment type="similarity">
    <text evidence="7">Belongs to the glycosyl hydrolase 18 family.</text>
</comment>
<dbReference type="GO" id="GO:0006032">
    <property type="term" value="P:chitin catabolic process"/>
    <property type="evidence" value="ECO:0007669"/>
    <property type="project" value="UniProtKB-KW"/>
</dbReference>
<dbReference type="Proteomes" id="UP000542742">
    <property type="component" value="Unassembled WGS sequence"/>
</dbReference>
<keyword evidence="4" id="KW-0119">Carbohydrate metabolism</keyword>
<dbReference type="GO" id="GO:0008061">
    <property type="term" value="F:chitin binding"/>
    <property type="evidence" value="ECO:0007669"/>
    <property type="project" value="InterPro"/>
</dbReference>
<keyword evidence="4" id="KW-0146">Chitin degradation</keyword>
<dbReference type="RefSeq" id="WP_239093375.1">
    <property type="nucleotide sequence ID" value="NZ_BOMC01000067.1"/>
</dbReference>
<keyword evidence="8" id="KW-0732">Signal</keyword>
<keyword evidence="11" id="KW-1185">Reference proteome</keyword>
<dbReference type="PROSITE" id="PS51257">
    <property type="entry name" value="PROKAR_LIPOPROTEIN"/>
    <property type="match status" value="1"/>
</dbReference>
<dbReference type="CDD" id="cd06548">
    <property type="entry name" value="GH18_chitinase"/>
    <property type="match status" value="1"/>
</dbReference>
<reference evidence="10 11" key="1">
    <citation type="submission" date="2020-08" db="EMBL/GenBank/DDBJ databases">
        <title>Sequencing the genomes of 1000 actinobacteria strains.</title>
        <authorList>
            <person name="Klenk H.-P."/>
        </authorList>
    </citation>
    <scope>NUCLEOTIDE SEQUENCE [LARGE SCALE GENOMIC DNA]</scope>
    <source>
        <strain evidence="10 11">DSM 45518</strain>
    </source>
</reference>
<evidence type="ECO:0000256" key="7">
    <source>
        <dbReference type="RuleBase" id="RU004453"/>
    </source>
</evidence>
<evidence type="ECO:0000256" key="4">
    <source>
        <dbReference type="ARBA" id="ARBA00023024"/>
    </source>
</evidence>
<evidence type="ECO:0000313" key="11">
    <source>
        <dbReference type="Proteomes" id="UP000542742"/>
    </source>
</evidence>
<evidence type="ECO:0000313" key="10">
    <source>
        <dbReference type="EMBL" id="MBB4695628.1"/>
    </source>
</evidence>
<dbReference type="GO" id="GO:0008843">
    <property type="term" value="F:endochitinase activity"/>
    <property type="evidence" value="ECO:0007669"/>
    <property type="project" value="UniProtKB-EC"/>
</dbReference>
<dbReference type="Gene3D" id="3.20.20.80">
    <property type="entry name" value="Glycosidases"/>
    <property type="match status" value="1"/>
</dbReference>
<comment type="catalytic activity">
    <reaction evidence="1">
        <text>Random endo-hydrolysis of N-acetyl-beta-D-glucosaminide (1-&gt;4)-beta-linkages in chitin and chitodextrins.</text>
        <dbReference type="EC" id="3.2.1.14"/>
    </reaction>
</comment>
<feature type="domain" description="GH18" evidence="9">
    <location>
        <begin position="32"/>
        <end position="403"/>
    </location>
</feature>
<sequence length="404" mass="42439">MRARFVLIILILLGLAACGAPDDEPAPAPAAPKVVGYFTGWGVYARDFQVKDLDTSGGAKELTHLLYAFGKVSGGRCTAADRWADYEKPFEAGQSVDGVADAKSDPARGNIGQLRRLKAKHPGLKVLWSFGGWTGSGGFTQAARDPEAFARSCRELVADPRWAGVFDGIDVDWEYPNACGMSCDKSGPEALGRMLGALRTAFGPQAVITAAVPGDSSKLDATDYRTAAEQATWLSAMTYDYFGAGGEDVRKVQKTAPHSPLTAYPGIPRETSTASATVDKLLALGIPPAKILLGIGFYGRGWAGVSSAEPGGAASGPATGRYEKGLEDYEALVERCPPTGVIGDTAYAHCGEQWWSYDTPETIGTKMAYARSKSLGGAFAWELSGDTTSADLLTAVSKGLTGAS</sequence>
<protein>
    <recommendedName>
        <fullName evidence="2">chitinase</fullName>
        <ecNumber evidence="2">3.2.1.14</ecNumber>
    </recommendedName>
</protein>
<dbReference type="Pfam" id="PF00704">
    <property type="entry name" value="Glyco_hydro_18"/>
    <property type="match status" value="1"/>
</dbReference>
<organism evidence="10 11">
    <name type="scientific">Paractinoplanes abujensis</name>
    <dbReference type="NCBI Taxonomy" id="882441"/>
    <lineage>
        <taxon>Bacteria</taxon>
        <taxon>Bacillati</taxon>
        <taxon>Actinomycetota</taxon>
        <taxon>Actinomycetes</taxon>
        <taxon>Micromonosporales</taxon>
        <taxon>Micromonosporaceae</taxon>
        <taxon>Paractinoplanes</taxon>
    </lineage>
</organism>
<dbReference type="Gene3D" id="3.10.50.10">
    <property type="match status" value="1"/>
</dbReference>
<evidence type="ECO:0000256" key="3">
    <source>
        <dbReference type="ARBA" id="ARBA00022801"/>
    </source>
</evidence>
<keyword evidence="3 6" id="KW-0378">Hydrolase</keyword>
<dbReference type="InterPro" id="IPR001579">
    <property type="entry name" value="Glyco_hydro_18_chit_AS"/>
</dbReference>
<dbReference type="EMBL" id="JACHMF010000001">
    <property type="protein sequence ID" value="MBB4695628.1"/>
    <property type="molecule type" value="Genomic_DNA"/>
</dbReference>